<name>A0AAV7BU36_ENGPU</name>
<keyword evidence="2" id="KW-1185">Reference proteome</keyword>
<evidence type="ECO:0000313" key="2">
    <source>
        <dbReference type="Proteomes" id="UP000824782"/>
    </source>
</evidence>
<gene>
    <name evidence="1" type="ORF">GDO81_009715</name>
</gene>
<evidence type="ECO:0000313" key="1">
    <source>
        <dbReference type="EMBL" id="KAG8575940.1"/>
    </source>
</evidence>
<proteinExistence type="predicted"/>
<dbReference type="EMBL" id="WNYA01000004">
    <property type="protein sequence ID" value="KAG8575940.1"/>
    <property type="molecule type" value="Genomic_DNA"/>
</dbReference>
<organism evidence="1 2">
    <name type="scientific">Engystomops pustulosus</name>
    <name type="common">Tungara frog</name>
    <name type="synonym">Physalaemus pustulosus</name>
    <dbReference type="NCBI Taxonomy" id="76066"/>
    <lineage>
        <taxon>Eukaryota</taxon>
        <taxon>Metazoa</taxon>
        <taxon>Chordata</taxon>
        <taxon>Craniata</taxon>
        <taxon>Vertebrata</taxon>
        <taxon>Euteleostomi</taxon>
        <taxon>Amphibia</taxon>
        <taxon>Batrachia</taxon>
        <taxon>Anura</taxon>
        <taxon>Neobatrachia</taxon>
        <taxon>Hyloidea</taxon>
        <taxon>Leptodactylidae</taxon>
        <taxon>Leiuperinae</taxon>
        <taxon>Engystomops</taxon>
    </lineage>
</organism>
<evidence type="ECO:0008006" key="3">
    <source>
        <dbReference type="Google" id="ProtNLM"/>
    </source>
</evidence>
<accession>A0AAV7BU36</accession>
<dbReference type="Proteomes" id="UP000824782">
    <property type="component" value="Unassembled WGS sequence"/>
</dbReference>
<dbReference type="AlphaFoldDB" id="A0AAV7BU36"/>
<reference evidence="1" key="1">
    <citation type="thesis" date="2020" institute="ProQuest LLC" country="789 East Eisenhower Parkway, Ann Arbor, MI, USA">
        <title>Comparative Genomics and Chromosome Evolution.</title>
        <authorList>
            <person name="Mudd A.B."/>
        </authorList>
    </citation>
    <scope>NUCLEOTIDE SEQUENCE</scope>
    <source>
        <strain evidence="1">237g6f4</strain>
        <tissue evidence="1">Blood</tissue>
    </source>
</reference>
<sequence>MKRPIPHKLQRTSYYLSLCFCHLQAAQAAVLLFPRLIKEVLMESTKRQCELGLILTLAMSSTLQDFHHCLITRYTKAFSEVLPRNIHWINDMFFCSLSHFPLLCFRN</sequence>
<comment type="caution">
    <text evidence="1">The sequence shown here is derived from an EMBL/GenBank/DDBJ whole genome shotgun (WGS) entry which is preliminary data.</text>
</comment>
<protein>
    <recommendedName>
        <fullName evidence="3">Secreted protein</fullName>
    </recommendedName>
</protein>